<gene>
    <name evidence="3" type="ORF">IBJ83_08255</name>
</gene>
<dbReference type="Gene3D" id="1.10.10.10">
    <property type="entry name" value="Winged helix-like DNA-binding domain superfamily/Winged helix DNA-binding domain"/>
    <property type="match status" value="2"/>
</dbReference>
<dbReference type="SUPFAM" id="SSF46785">
    <property type="entry name" value="Winged helix' DNA-binding domain"/>
    <property type="match status" value="2"/>
</dbReference>
<comment type="similarity">
    <text evidence="1">Belongs to the initiator RepB protein family.</text>
</comment>
<comment type="caution">
    <text evidence="3">The sequence shown here is derived from an EMBL/GenBank/DDBJ whole genome shotgun (WGS) entry which is preliminary data.</text>
</comment>
<evidence type="ECO:0000259" key="2">
    <source>
        <dbReference type="Pfam" id="PF01051"/>
    </source>
</evidence>
<organism evidence="3 4">
    <name type="scientific">Parvimonas parva</name>
    <dbReference type="NCBI Taxonomy" id="2769485"/>
    <lineage>
        <taxon>Bacteria</taxon>
        <taxon>Bacillati</taxon>
        <taxon>Bacillota</taxon>
        <taxon>Tissierellia</taxon>
        <taxon>Tissierellales</taxon>
        <taxon>Peptoniphilaceae</taxon>
        <taxon>Parvimonas</taxon>
    </lineage>
</organism>
<dbReference type="EMBL" id="JACVDA010000040">
    <property type="protein sequence ID" value="MBK1469272.1"/>
    <property type="molecule type" value="Genomic_DNA"/>
</dbReference>
<evidence type="ECO:0000313" key="4">
    <source>
        <dbReference type="Proteomes" id="UP000823123"/>
    </source>
</evidence>
<dbReference type="Pfam" id="PF21205">
    <property type="entry name" value="Rep3_C"/>
    <property type="match status" value="1"/>
</dbReference>
<sequence>MNEIVKYNNQMNEVNFKDFNVIELDLLMTICSKMREQGLKIIEFSFEQLKKISNYDPKQSNKKFIKDLEKTYDKLIKLNFKIGDDVNFTKFVLFNKYTVNGDNNKITIGVNPEFYFVLNELTSNFTRFELKEFIDLKSKYSKECYRRLKQFRKTGMWTVEIEEFRRILDIPKCYRMTDINKNVLKFIEIELSPLFKNLQIEKIKKKGAYAGRGNKVTHIVFTFEKEDETPYNVRINGNKTKLSNTEREVWRNFETEERQELDGQLDFLQR</sequence>
<accession>A0ABS1CAY4</accession>
<feature type="domain" description="Initiator Rep protein WH1" evidence="2">
    <location>
        <begin position="4"/>
        <end position="149"/>
    </location>
</feature>
<reference evidence="3 4" key="1">
    <citation type="submission" date="2020-09" db="EMBL/GenBank/DDBJ databases">
        <title>Parvimonas S3374 sp. nov.</title>
        <authorList>
            <person name="Buhl M."/>
        </authorList>
    </citation>
    <scope>NUCLEOTIDE SEQUENCE [LARGE SCALE GENOMIC DNA]</scope>
    <source>
        <strain evidence="3 4">S3374</strain>
    </source>
</reference>
<evidence type="ECO:0000256" key="1">
    <source>
        <dbReference type="ARBA" id="ARBA00038283"/>
    </source>
</evidence>
<dbReference type="InterPro" id="IPR036390">
    <property type="entry name" value="WH_DNA-bd_sf"/>
</dbReference>
<keyword evidence="4" id="KW-1185">Reference proteome</keyword>
<name>A0ABS1CAY4_9FIRM</name>
<proteinExistence type="inferred from homology"/>
<dbReference type="InterPro" id="IPR036388">
    <property type="entry name" value="WH-like_DNA-bd_sf"/>
</dbReference>
<evidence type="ECO:0000313" key="3">
    <source>
        <dbReference type="EMBL" id="MBK1469272.1"/>
    </source>
</evidence>
<dbReference type="InterPro" id="IPR000525">
    <property type="entry name" value="Initiator_Rep_WH1"/>
</dbReference>
<dbReference type="RefSeq" id="WP_057257227.1">
    <property type="nucleotide sequence ID" value="NZ_JACVDA010000040.1"/>
</dbReference>
<dbReference type="Pfam" id="PF01051">
    <property type="entry name" value="Rep3_N"/>
    <property type="match status" value="1"/>
</dbReference>
<protein>
    <submittedName>
        <fullName evidence="3">Replication initiation protein</fullName>
    </submittedName>
</protein>
<dbReference type="Proteomes" id="UP000823123">
    <property type="component" value="Unassembled WGS sequence"/>
</dbReference>